<reference evidence="1" key="1">
    <citation type="submission" date="2020-05" db="EMBL/GenBank/DDBJ databases">
        <title>Large-scale comparative analyses of tick genomes elucidate their genetic diversity and vector capacities.</title>
        <authorList>
            <person name="Jia N."/>
            <person name="Wang J."/>
            <person name="Shi W."/>
            <person name="Du L."/>
            <person name="Sun Y."/>
            <person name="Zhan W."/>
            <person name="Jiang J."/>
            <person name="Wang Q."/>
            <person name="Zhang B."/>
            <person name="Ji P."/>
            <person name="Sakyi L.B."/>
            <person name="Cui X."/>
            <person name="Yuan T."/>
            <person name="Jiang B."/>
            <person name="Yang W."/>
            <person name="Lam T.T.-Y."/>
            <person name="Chang Q."/>
            <person name="Ding S."/>
            <person name="Wang X."/>
            <person name="Zhu J."/>
            <person name="Ruan X."/>
            <person name="Zhao L."/>
            <person name="Wei J."/>
            <person name="Que T."/>
            <person name="Du C."/>
            <person name="Cheng J."/>
            <person name="Dai P."/>
            <person name="Han X."/>
            <person name="Huang E."/>
            <person name="Gao Y."/>
            <person name="Liu J."/>
            <person name="Shao H."/>
            <person name="Ye R."/>
            <person name="Li L."/>
            <person name="Wei W."/>
            <person name="Wang X."/>
            <person name="Wang C."/>
            <person name="Yang T."/>
            <person name="Huo Q."/>
            <person name="Li W."/>
            <person name="Guo W."/>
            <person name="Chen H."/>
            <person name="Zhou L."/>
            <person name="Ni X."/>
            <person name="Tian J."/>
            <person name="Zhou Y."/>
            <person name="Sheng Y."/>
            <person name="Liu T."/>
            <person name="Pan Y."/>
            <person name="Xia L."/>
            <person name="Li J."/>
            <person name="Zhao F."/>
            <person name="Cao W."/>
        </authorList>
    </citation>
    <scope>NUCLEOTIDE SEQUENCE</scope>
    <source>
        <strain evidence="1">Hyas-2018</strain>
    </source>
</reference>
<name>A0ACB7S6J2_HYAAI</name>
<keyword evidence="2" id="KW-1185">Reference proteome</keyword>
<dbReference type="Proteomes" id="UP000821845">
    <property type="component" value="Chromosome 5"/>
</dbReference>
<evidence type="ECO:0000313" key="1">
    <source>
        <dbReference type="EMBL" id="KAH6929519.1"/>
    </source>
</evidence>
<proteinExistence type="predicted"/>
<sequence>MAGLVNIASRLQARRACRRQGCSSARSLGVPAPKDESVHSDIFNSTAHLELSFADSLRTVCRESSVPVQYVIAVSSSPSATYRRNIIRADLWHTRNASSSVKLIFFTGRPENSSLLAIVERERDSNADLVLGNYSGVPESASLATLMLLRWVAEFCPAASFVIKTTDEGHVNPRFLKTSYEFNVKLAEDFDMLGSFVSLHGEPCSEPPPQHSVRRCPDHDGFLSGCAYMLTSRIVRPLLKASATHPPVLPEDVYVTGTLAEAIGARRGEPASFEGCYYSYVKTMSFTPKNALYWLRDRLRVSWTKLSLLWQEIQ</sequence>
<accession>A0ACB7S6J2</accession>
<gene>
    <name evidence="1" type="ORF">HPB50_001851</name>
</gene>
<dbReference type="EMBL" id="CM023485">
    <property type="protein sequence ID" value="KAH6929519.1"/>
    <property type="molecule type" value="Genomic_DNA"/>
</dbReference>
<protein>
    <submittedName>
        <fullName evidence="1">Uncharacterized protein</fullName>
    </submittedName>
</protein>
<comment type="caution">
    <text evidence="1">The sequence shown here is derived from an EMBL/GenBank/DDBJ whole genome shotgun (WGS) entry which is preliminary data.</text>
</comment>
<organism evidence="1 2">
    <name type="scientific">Hyalomma asiaticum</name>
    <name type="common">Tick</name>
    <dbReference type="NCBI Taxonomy" id="266040"/>
    <lineage>
        <taxon>Eukaryota</taxon>
        <taxon>Metazoa</taxon>
        <taxon>Ecdysozoa</taxon>
        <taxon>Arthropoda</taxon>
        <taxon>Chelicerata</taxon>
        <taxon>Arachnida</taxon>
        <taxon>Acari</taxon>
        <taxon>Parasitiformes</taxon>
        <taxon>Ixodida</taxon>
        <taxon>Ixodoidea</taxon>
        <taxon>Ixodidae</taxon>
        <taxon>Hyalomminae</taxon>
        <taxon>Hyalomma</taxon>
    </lineage>
</organism>
<evidence type="ECO:0000313" key="2">
    <source>
        <dbReference type="Proteomes" id="UP000821845"/>
    </source>
</evidence>